<comment type="caution">
    <text evidence="3">The sequence shown here is derived from an EMBL/GenBank/DDBJ whole genome shotgun (WGS) entry which is preliminary data.</text>
</comment>
<dbReference type="InterPro" id="IPR042095">
    <property type="entry name" value="SUMF_sf"/>
</dbReference>
<dbReference type="Gene3D" id="3.90.1580.10">
    <property type="entry name" value="paralog of FGE (formylglycine-generating enzyme)"/>
    <property type="match status" value="1"/>
</dbReference>
<keyword evidence="1" id="KW-0732">Signal</keyword>
<proteinExistence type="predicted"/>
<dbReference type="SUPFAM" id="SSF56436">
    <property type="entry name" value="C-type lectin-like"/>
    <property type="match status" value="1"/>
</dbReference>
<dbReference type="InterPro" id="IPR051043">
    <property type="entry name" value="Sulfatase_Mod_Factor_Kinase"/>
</dbReference>
<feature type="chain" id="PRO_5021982824" evidence="1">
    <location>
        <begin position="24"/>
        <end position="245"/>
    </location>
</feature>
<organism evidence="3 4">
    <name type="scientific">Roseibium hamelinense</name>
    <dbReference type="NCBI Taxonomy" id="150831"/>
    <lineage>
        <taxon>Bacteria</taxon>
        <taxon>Pseudomonadati</taxon>
        <taxon>Pseudomonadota</taxon>
        <taxon>Alphaproteobacteria</taxon>
        <taxon>Hyphomicrobiales</taxon>
        <taxon>Stappiaceae</taxon>
        <taxon>Roseibium</taxon>
    </lineage>
</organism>
<dbReference type="EMBL" id="VLLF01000001">
    <property type="protein sequence ID" value="TWI93325.1"/>
    <property type="molecule type" value="Genomic_DNA"/>
</dbReference>
<dbReference type="PANTHER" id="PTHR23150">
    <property type="entry name" value="SULFATASE MODIFYING FACTOR 1, 2"/>
    <property type="match status" value="1"/>
</dbReference>
<dbReference type="PANTHER" id="PTHR23150:SF35">
    <property type="entry name" value="BLL6746 PROTEIN"/>
    <property type="match status" value="1"/>
</dbReference>
<reference evidence="3 4" key="1">
    <citation type="submission" date="2019-07" db="EMBL/GenBank/DDBJ databases">
        <title>Genomic Encyclopedia of Archaeal and Bacterial Type Strains, Phase II (KMG-II): from individual species to whole genera.</title>
        <authorList>
            <person name="Goeker M."/>
        </authorList>
    </citation>
    <scope>NUCLEOTIDE SEQUENCE [LARGE SCALE GENOMIC DNA]</scope>
    <source>
        <strain evidence="3 4">ATCC BAA-252</strain>
    </source>
</reference>
<dbReference type="Proteomes" id="UP000320593">
    <property type="component" value="Unassembled WGS sequence"/>
</dbReference>
<gene>
    <name evidence="3" type="ORF">JM93_00881</name>
</gene>
<keyword evidence="4" id="KW-1185">Reference proteome</keyword>
<dbReference type="GO" id="GO:0120147">
    <property type="term" value="F:formylglycine-generating oxidase activity"/>
    <property type="evidence" value="ECO:0007669"/>
    <property type="project" value="TreeGrafter"/>
</dbReference>
<evidence type="ECO:0000313" key="3">
    <source>
        <dbReference type="EMBL" id="TWI93325.1"/>
    </source>
</evidence>
<evidence type="ECO:0000256" key="1">
    <source>
        <dbReference type="SAM" id="SignalP"/>
    </source>
</evidence>
<evidence type="ECO:0000313" key="4">
    <source>
        <dbReference type="Proteomes" id="UP000320593"/>
    </source>
</evidence>
<dbReference type="RefSeq" id="WP_170230511.1">
    <property type="nucleotide sequence ID" value="NZ_SMLY01000038.1"/>
</dbReference>
<protein>
    <submittedName>
        <fullName evidence="3">Formylglycine-generating enzyme required for sulfatase activity</fullName>
    </submittedName>
</protein>
<feature type="signal peptide" evidence="1">
    <location>
        <begin position="1"/>
        <end position="23"/>
    </location>
</feature>
<name>A0A562TI61_9HYPH</name>
<feature type="domain" description="Sulfatase-modifying factor enzyme-like" evidence="2">
    <location>
        <begin position="26"/>
        <end position="243"/>
    </location>
</feature>
<accession>A0A562TI61</accession>
<dbReference type="AlphaFoldDB" id="A0A562TI61"/>
<dbReference type="InterPro" id="IPR005532">
    <property type="entry name" value="SUMF_dom"/>
</dbReference>
<evidence type="ECO:0000259" key="2">
    <source>
        <dbReference type="Pfam" id="PF03781"/>
    </source>
</evidence>
<dbReference type="Pfam" id="PF03781">
    <property type="entry name" value="FGE-sulfatase"/>
    <property type="match status" value="1"/>
</dbReference>
<sequence>MQCFARMLSGAFCLGLVSPAVMAQDMVAVGGFEIDRTEVTIGAFREFIEATGAVTAAEKAGGGEVYAAGWVQQPGWTWRTPFGRPATDQEPTVHVTFDEAQAYCAWRGKRLPTDAEWMEAAYTERRTSPPAPFETGQTYPYPTGKTPEGANCLQDCGATPALDHSAVLRRGVGHAPAGTTRAGVNGLYDMGANAWEWTDNGPGRQKTTRGGSWWYGAQQMHRDHSATKPADTAVVYIGFRCAKDS</sequence>
<dbReference type="InterPro" id="IPR016187">
    <property type="entry name" value="CTDL_fold"/>
</dbReference>